<dbReference type="Proteomes" id="UP001233271">
    <property type="component" value="Chromosome 7b"/>
</dbReference>
<dbReference type="GO" id="GO:0070979">
    <property type="term" value="P:protein K11-linked ubiquitination"/>
    <property type="evidence" value="ECO:0007669"/>
    <property type="project" value="TreeGrafter"/>
</dbReference>
<keyword evidence="9" id="KW-1185">Reference proteome</keyword>
<dbReference type="GO" id="GO:0031145">
    <property type="term" value="P:anaphase-promoting complex-dependent catabolic process"/>
    <property type="evidence" value="ECO:0007669"/>
    <property type="project" value="InterPro"/>
</dbReference>
<dbReference type="GO" id="GO:0051301">
    <property type="term" value="P:cell division"/>
    <property type="evidence" value="ECO:0007669"/>
    <property type="project" value="UniProtKB-KW"/>
</dbReference>
<dbReference type="GeneID" id="85498533"/>
<evidence type="ECO:0000259" key="7">
    <source>
        <dbReference type="Pfam" id="PF12896"/>
    </source>
</evidence>
<evidence type="ECO:0000256" key="5">
    <source>
        <dbReference type="ARBA" id="ARBA00023306"/>
    </source>
</evidence>
<gene>
    <name evidence="8" type="ORF">CcaverHIS019_0702440</name>
</gene>
<sequence length="809" mass="88464">MSGIVTPNAAAGSSDPTPTQNGSAALDDDARSFSVASTSSLKYPHLLHPRAANPAMDLAALVREPDEDQPGVSTLVSLWRLSGAIVWEVRVTGRVLGLAWSPDGLFLSLIVLRLPSWPPRAEVSAAKSTIEQLSVHTGDVVKAVQVPAALLEQLTDTDWVPTAERDSRFAWWPMEWVGGEQEWPSHKSGAPLMIIDSLPGIERVEPPKPAIINPFAPPPLAAAQKGLHEKLESAPTLLPSTPQPPPSVLVVSAPVQRSSASARLLTGTMLLPPGTPSNVPPAVLEVAMRADTITRLLDPVFRGIESCAAAYRDAERQTVVWRESLESCGQQHNVSTRDVHADLYRFLMCRRSSPGITEWLGNRLTNRPVAKWDTTVQEGYITVMTVLTQSVIPALERVLLVLEEMNGWALGHHADQAASILCRFEFEVVLDRSEVKRALALVRGLFELCEDMRQAAALEWETSVEWFKWLRYEMARAVSNDEAGLPVHDTKLVWSYMVNGFSNSRFRKHFPHVIGASNAVLTDLPPALQPAVQSLDEVMKSTLTRLHQQLKPSPLPHESETAPAPVPDHSASNEELDLEPNGVDVESNESFDTVGENGHPDPAPTPTEKREPLREPWAWANALLATTSAITASARVRNPEPILQGNDFALPTVDERIIGDELWALVISDKTLHVLVRSESLLHARFSGEVVNAAFYGDDEVAVVLARGSKRWFALVSAESLRDAMVPTQTGDMISLASAPAHDLMLSRVRTLGVMRHDAAWGLALNPAEGRRSGWVLTSGGDELCVLDLEANEDEEWDEEEEGEGAMEE</sequence>
<dbReference type="AlphaFoldDB" id="A0AA48LA55"/>
<dbReference type="InterPro" id="IPR024789">
    <property type="entry name" value="APC4"/>
</dbReference>
<keyword evidence="4" id="KW-0833">Ubl conjugation pathway</keyword>
<feature type="domain" description="Anaphase-promoting complex subunit 4 long" evidence="7">
    <location>
        <begin position="281"/>
        <end position="477"/>
    </location>
</feature>
<evidence type="ECO:0000256" key="6">
    <source>
        <dbReference type="SAM" id="MobiDB-lite"/>
    </source>
</evidence>
<dbReference type="GO" id="GO:0034399">
    <property type="term" value="C:nuclear periphery"/>
    <property type="evidence" value="ECO:0007669"/>
    <property type="project" value="TreeGrafter"/>
</dbReference>
<dbReference type="KEGG" id="ccac:CcaHIS019_0702440"/>
<name>A0AA48LA55_9TREE</name>
<proteinExistence type="predicted"/>
<evidence type="ECO:0000313" key="8">
    <source>
        <dbReference type="EMBL" id="BEI94663.1"/>
    </source>
</evidence>
<dbReference type="Pfam" id="PF12896">
    <property type="entry name" value="ANAPC4"/>
    <property type="match status" value="1"/>
</dbReference>
<evidence type="ECO:0000256" key="4">
    <source>
        <dbReference type="ARBA" id="ARBA00022786"/>
    </source>
</evidence>
<reference evidence="8" key="1">
    <citation type="journal article" date="2023" name="BMC Genomics">
        <title>Chromosome-level genome assemblies of Cutaneotrichosporon spp. (Trichosporonales, Basidiomycota) reveal imbalanced evolution between nucleotide sequences and chromosome synteny.</title>
        <authorList>
            <person name="Kobayashi Y."/>
            <person name="Kayamori A."/>
            <person name="Aoki K."/>
            <person name="Shiwa Y."/>
            <person name="Matsutani M."/>
            <person name="Fujita N."/>
            <person name="Sugita T."/>
            <person name="Iwasaki W."/>
            <person name="Tanaka N."/>
            <person name="Takashima M."/>
        </authorList>
    </citation>
    <scope>NUCLEOTIDE SEQUENCE</scope>
    <source>
        <strain evidence="8">HIS019</strain>
    </source>
</reference>
<protein>
    <recommendedName>
        <fullName evidence="1">Anaphase-promoting complex subunit 4</fullName>
    </recommendedName>
</protein>
<keyword evidence="5" id="KW-0131">Cell cycle</keyword>
<accession>A0AA48LA55</accession>
<dbReference type="InterPro" id="IPR024790">
    <property type="entry name" value="APC4_long_dom"/>
</dbReference>
<organism evidence="8 9">
    <name type="scientific">Cutaneotrichosporon cavernicola</name>
    <dbReference type="NCBI Taxonomy" id="279322"/>
    <lineage>
        <taxon>Eukaryota</taxon>
        <taxon>Fungi</taxon>
        <taxon>Dikarya</taxon>
        <taxon>Basidiomycota</taxon>
        <taxon>Agaricomycotina</taxon>
        <taxon>Tremellomycetes</taxon>
        <taxon>Trichosporonales</taxon>
        <taxon>Trichosporonaceae</taxon>
        <taxon>Cutaneotrichosporon</taxon>
    </lineage>
</organism>
<keyword evidence="2" id="KW-0132">Cell division</keyword>
<keyword evidence="3" id="KW-0498">Mitosis</keyword>
<dbReference type="EMBL" id="AP028219">
    <property type="protein sequence ID" value="BEI94663.1"/>
    <property type="molecule type" value="Genomic_DNA"/>
</dbReference>
<dbReference type="PANTHER" id="PTHR13260:SF0">
    <property type="entry name" value="ANAPHASE-PROMOTING COMPLEX SUBUNIT 4"/>
    <property type="match status" value="1"/>
</dbReference>
<evidence type="ECO:0000313" key="9">
    <source>
        <dbReference type="Proteomes" id="UP001233271"/>
    </source>
</evidence>
<feature type="region of interest" description="Disordered" evidence="6">
    <location>
        <begin position="1"/>
        <end position="29"/>
    </location>
</feature>
<dbReference type="GO" id="GO:0005680">
    <property type="term" value="C:anaphase-promoting complex"/>
    <property type="evidence" value="ECO:0007669"/>
    <property type="project" value="InterPro"/>
</dbReference>
<dbReference type="PANTHER" id="PTHR13260">
    <property type="entry name" value="ANAPHASE PROMOTING COMPLEX SUBUNIT 4 APC4"/>
    <property type="match status" value="1"/>
</dbReference>
<evidence type="ECO:0000256" key="1">
    <source>
        <dbReference type="ARBA" id="ARBA00016067"/>
    </source>
</evidence>
<evidence type="ECO:0000256" key="2">
    <source>
        <dbReference type="ARBA" id="ARBA00022618"/>
    </source>
</evidence>
<feature type="region of interest" description="Disordered" evidence="6">
    <location>
        <begin position="549"/>
        <end position="611"/>
    </location>
</feature>
<dbReference type="RefSeq" id="XP_060459928.1">
    <property type="nucleotide sequence ID" value="XM_060603656.1"/>
</dbReference>
<evidence type="ECO:0000256" key="3">
    <source>
        <dbReference type="ARBA" id="ARBA00022776"/>
    </source>
</evidence>
<feature type="compositionally biased region" description="Polar residues" evidence="6">
    <location>
        <begin position="14"/>
        <end position="23"/>
    </location>
</feature>